<gene>
    <name evidence="1" type="ORF">MSAN_00076300</name>
</gene>
<comment type="caution">
    <text evidence="1">The sequence shown here is derived from an EMBL/GenBank/DDBJ whole genome shotgun (WGS) entry which is preliminary data.</text>
</comment>
<protein>
    <submittedName>
        <fullName evidence="1">DUF3844 domain-containing protein</fullName>
    </submittedName>
</protein>
<organism evidence="1 2">
    <name type="scientific">Mycena sanguinolenta</name>
    <dbReference type="NCBI Taxonomy" id="230812"/>
    <lineage>
        <taxon>Eukaryota</taxon>
        <taxon>Fungi</taxon>
        <taxon>Dikarya</taxon>
        <taxon>Basidiomycota</taxon>
        <taxon>Agaricomycotina</taxon>
        <taxon>Agaricomycetes</taxon>
        <taxon>Agaricomycetidae</taxon>
        <taxon>Agaricales</taxon>
        <taxon>Marasmiineae</taxon>
        <taxon>Mycenaceae</taxon>
        <taxon>Mycena</taxon>
    </lineage>
</organism>
<evidence type="ECO:0000313" key="2">
    <source>
        <dbReference type="Proteomes" id="UP000623467"/>
    </source>
</evidence>
<proteinExistence type="predicted"/>
<evidence type="ECO:0000313" key="1">
    <source>
        <dbReference type="EMBL" id="KAF7376597.1"/>
    </source>
</evidence>
<sequence length="421" mass="46539">MWPHLVTVISRRADLQKANRVIWALKSLTRTMSNLLPPYTSPPAPIYSASPGPDEQILQRTHPLGHSRHTGTFTRKKYGITVVLDCQKENIACPSFSKNGLLSGTVFIDSRDNVTAVSIKLVGVIECTLSGGHSSSQVIDRACSLYLKDGPHKQCPSAIPFATRFPTTFKNNDVHYPLPSSCSVTLPGGYSLSCAYSLSLSVVSRLHRSAPFTTEKSFSIELEYRHRTRPSRPRIAESSLFSTIKMCPEEWLQLHIALTAESDSRPSDIHCDLFVPSLGVFGISETIPFHLQLSGSTHRLRNLFLPPSNNPLVRVSLLRQITIDAIGQKMNTILENCALRPLPPGIFGLHSSTSDDTLNWEGEIQLQNISTQSFDVGTMKVMYLIAVELTPPKTSDIKRAYHGFPIKVTTDTWAGSAELTE</sequence>
<accession>A0A8H6ZFR9</accession>
<reference evidence="1" key="1">
    <citation type="submission" date="2020-05" db="EMBL/GenBank/DDBJ databases">
        <title>Mycena genomes resolve the evolution of fungal bioluminescence.</title>
        <authorList>
            <person name="Tsai I.J."/>
        </authorList>
    </citation>
    <scope>NUCLEOTIDE SEQUENCE</scope>
    <source>
        <strain evidence="1">160909Yilan</strain>
    </source>
</reference>
<name>A0A8H6ZFR9_9AGAR</name>
<dbReference type="OrthoDB" id="3252135at2759"/>
<dbReference type="Proteomes" id="UP000623467">
    <property type="component" value="Unassembled WGS sequence"/>
</dbReference>
<dbReference type="EMBL" id="JACAZH010000001">
    <property type="protein sequence ID" value="KAF7376597.1"/>
    <property type="molecule type" value="Genomic_DNA"/>
</dbReference>
<keyword evidence="2" id="KW-1185">Reference proteome</keyword>
<dbReference type="AlphaFoldDB" id="A0A8H6ZFR9"/>